<dbReference type="AlphaFoldDB" id="W1P2J0"/>
<evidence type="ECO:0000313" key="2">
    <source>
        <dbReference type="Proteomes" id="UP000017836"/>
    </source>
</evidence>
<sequence>MDEARSSYCVTADSSYGLHSSSTTYTGNLVRAIIESLQHDLVMGSLRAASRIRYVEIEDSCDCITDDACDGVTAGSNIDDMNKKAEHARRANKFDLGLSQ</sequence>
<organism evidence="1 2">
    <name type="scientific">Amborella trichopoda</name>
    <dbReference type="NCBI Taxonomy" id="13333"/>
    <lineage>
        <taxon>Eukaryota</taxon>
        <taxon>Viridiplantae</taxon>
        <taxon>Streptophyta</taxon>
        <taxon>Embryophyta</taxon>
        <taxon>Tracheophyta</taxon>
        <taxon>Spermatophyta</taxon>
        <taxon>Magnoliopsida</taxon>
        <taxon>Amborellales</taxon>
        <taxon>Amborellaceae</taxon>
        <taxon>Amborella</taxon>
    </lineage>
</organism>
<dbReference type="Proteomes" id="UP000017836">
    <property type="component" value="Unassembled WGS sequence"/>
</dbReference>
<gene>
    <name evidence="1" type="ORF">AMTR_s00209p00032240</name>
</gene>
<name>W1P2J0_AMBTC</name>
<accession>W1P2J0</accession>
<keyword evidence="2" id="KW-1185">Reference proteome</keyword>
<protein>
    <submittedName>
        <fullName evidence="1">Uncharacterized protein</fullName>
    </submittedName>
</protein>
<dbReference type="HOGENOM" id="CLU_2309885_0_0_1"/>
<proteinExistence type="predicted"/>
<evidence type="ECO:0000313" key="1">
    <source>
        <dbReference type="EMBL" id="ERN04072.1"/>
    </source>
</evidence>
<dbReference type="Gramene" id="ERN04072">
    <property type="protein sequence ID" value="ERN04072"/>
    <property type="gene ID" value="AMTR_s00209p00032240"/>
</dbReference>
<dbReference type="EMBL" id="KI394312">
    <property type="protein sequence ID" value="ERN04072.1"/>
    <property type="molecule type" value="Genomic_DNA"/>
</dbReference>
<reference evidence="2" key="1">
    <citation type="journal article" date="2013" name="Science">
        <title>The Amborella genome and the evolution of flowering plants.</title>
        <authorList>
            <consortium name="Amborella Genome Project"/>
        </authorList>
    </citation>
    <scope>NUCLEOTIDE SEQUENCE [LARGE SCALE GENOMIC DNA]</scope>
</reference>